<feature type="active site" description="Proton donor" evidence="2">
    <location>
        <position position="628"/>
    </location>
</feature>
<feature type="binding site" evidence="3">
    <location>
        <position position="569"/>
    </location>
    <ligand>
        <name>substrate</name>
    </ligand>
</feature>
<dbReference type="Gene3D" id="1.50.10.10">
    <property type="match status" value="1"/>
</dbReference>
<dbReference type="SUPFAM" id="SSF48208">
    <property type="entry name" value="Six-hairpin glycosidases"/>
    <property type="match status" value="1"/>
</dbReference>
<dbReference type="GO" id="GO:0016787">
    <property type="term" value="F:hydrolase activity"/>
    <property type="evidence" value="ECO:0007669"/>
    <property type="project" value="UniProtKB-KW"/>
</dbReference>
<dbReference type="SUPFAM" id="SSF50939">
    <property type="entry name" value="Sialidases"/>
    <property type="match status" value="1"/>
</dbReference>
<dbReference type="InterPro" id="IPR012341">
    <property type="entry name" value="6hp_glycosidase-like_sf"/>
</dbReference>
<dbReference type="PANTHER" id="PTHR33886">
    <property type="entry name" value="UNSATURATED RHAMNOGALACTURONAN HYDROLASE (EUROFUNG)"/>
    <property type="match status" value="1"/>
</dbReference>
<dbReference type="Pfam" id="PF15892">
    <property type="entry name" value="BNR_4"/>
    <property type="match status" value="1"/>
</dbReference>
<dbReference type="InterPro" id="IPR010905">
    <property type="entry name" value="Glyco_hydro_88"/>
</dbReference>
<feature type="binding site" evidence="3">
    <location>
        <position position="628"/>
    </location>
    <ligand>
        <name>substrate</name>
    </ligand>
</feature>
<evidence type="ECO:0000313" key="5">
    <source>
        <dbReference type="Proteomes" id="UP000195975"/>
    </source>
</evidence>
<evidence type="ECO:0000313" key="4">
    <source>
        <dbReference type="EMBL" id="OUO07232.1"/>
    </source>
</evidence>
<proteinExistence type="predicted"/>
<feature type="active site" description="Nucleophile" evidence="2">
    <location>
        <position position="569"/>
    </location>
</feature>
<dbReference type="InterPro" id="IPR008928">
    <property type="entry name" value="6-hairpin_glycosidase_sf"/>
</dbReference>
<dbReference type="InterPro" id="IPR036278">
    <property type="entry name" value="Sialidase_sf"/>
</dbReference>
<organism evidence="4 5">
    <name type="scientific">Parabacteroides johnsonii</name>
    <dbReference type="NCBI Taxonomy" id="387661"/>
    <lineage>
        <taxon>Bacteria</taxon>
        <taxon>Pseudomonadati</taxon>
        <taxon>Bacteroidota</taxon>
        <taxon>Bacteroidia</taxon>
        <taxon>Bacteroidales</taxon>
        <taxon>Tannerellaceae</taxon>
        <taxon>Parabacteroides</taxon>
    </lineage>
</organism>
<dbReference type="GO" id="GO:0005975">
    <property type="term" value="P:carbohydrate metabolic process"/>
    <property type="evidence" value="ECO:0007669"/>
    <property type="project" value="InterPro"/>
</dbReference>
<comment type="caution">
    <text evidence="4">The sequence shown here is derived from an EMBL/GenBank/DDBJ whole genome shotgun (WGS) entry which is preliminary data.</text>
</comment>
<protein>
    <recommendedName>
        <fullName evidence="6">Glycosyl hydrolase</fullName>
    </recommendedName>
</protein>
<evidence type="ECO:0008006" key="6">
    <source>
        <dbReference type="Google" id="ProtNLM"/>
    </source>
</evidence>
<evidence type="ECO:0000256" key="3">
    <source>
        <dbReference type="PIRSR" id="PIRSR610905-2"/>
    </source>
</evidence>
<dbReference type="Proteomes" id="UP000195975">
    <property type="component" value="Unassembled WGS sequence"/>
</dbReference>
<dbReference type="InterPro" id="IPR052043">
    <property type="entry name" value="PolySaccharide_Degr_Enz"/>
</dbReference>
<dbReference type="PANTHER" id="PTHR33886:SF8">
    <property type="entry name" value="UNSATURATED RHAMNOGALACTURONAN HYDROLASE (EUROFUNG)"/>
    <property type="match status" value="1"/>
</dbReference>
<keyword evidence="1" id="KW-0378">Hydrolase</keyword>
<gene>
    <name evidence="4" type="ORF">B5F96_00745</name>
</gene>
<sequence>MLNIKCLYYVSILSLFCIKCFGQQFVNLDAKAAEATFLYKKANGYKGIWYRNQLSNNDYIYKYSGGMAVYPANHRPFAVYSPEVEKTFFCFGGTGSDNLTLLHNVSYFDHKTKMLANPTVLLDKGTTDAHDNPVISIDEKGFIWIFSTSHGVTRPSYIHKSKKPYDIEEFELVHATEMVDGEKVPFDNFSYMQIWHIKGKGFLGLFTKYKGWRDRVIGYNTSRDGIHWNEWKPIAHIGMGHYQISVEKEGKVGVAFDYHPIDKGLNYRTNLYYIETDDFGKSWHLADGKKVQLPFKQIKNAALVKDFTTLKRNCYILDIAYDDQKHPMILVISSKGYQPGPDNGPRVWEFFRHNGDKWFNTELTTSDSNYDMGSIYADNDLIQIIAPTEKGPQSYNPGGEVVIWESKDQGLNWKLNQQLTVGSPKNHTYIRSPKNAHPDFYAIWADGHGRQPSQSDLYFCDKQGHVFKMPRTFDANVIKPIDVTMDLNSFQIEYSPKAIGNKLGKHFVYSPHYLHGKKWIHYAEVCTWLGALRYAQTVKDKELIQMLKERFDRLLAKEQKYLPPKKHVDLNIFGCLALELYQVSKDKKYLELGLSYADSQWKLPKDANTEQKEWERKGYSWQTRLWIDDMFMITILQSQAYRVTGDNKYIDRTAKEMVYYLDELQRENGMFYHAPDVPYFWARGNGWMAAGMTELLKNLPKNHPERKRIMAGYTKMMTFLKENQGRDGMWRQLVDQSDCWSETSGSAMFAYTIITGIKEGWLNKMEYTPTARKAWLALVSYINGEGDVTEVCVGTNKKNDKQYYYDRPRSVGDYHGQAPYLWCVTALLEEIK</sequence>
<reference evidence="5" key="1">
    <citation type="submission" date="2017-04" db="EMBL/GenBank/DDBJ databases">
        <title>Function of individual gut microbiota members based on whole genome sequencing of pure cultures obtained from chicken caecum.</title>
        <authorList>
            <person name="Medvecky M."/>
            <person name="Cejkova D."/>
            <person name="Polansky O."/>
            <person name="Karasova D."/>
            <person name="Kubasova T."/>
            <person name="Cizek A."/>
            <person name="Rychlik I."/>
        </authorList>
    </citation>
    <scope>NUCLEOTIDE SEQUENCE [LARGE SCALE GENOMIC DNA]</scope>
    <source>
        <strain evidence="5">An42</strain>
    </source>
</reference>
<evidence type="ECO:0000256" key="2">
    <source>
        <dbReference type="PIRSR" id="PIRSR610905-1"/>
    </source>
</evidence>
<accession>A0A9Q5X9L2</accession>
<dbReference type="Pfam" id="PF07470">
    <property type="entry name" value="Glyco_hydro_88"/>
    <property type="match status" value="1"/>
</dbReference>
<evidence type="ECO:0000256" key="1">
    <source>
        <dbReference type="ARBA" id="ARBA00022801"/>
    </source>
</evidence>
<name>A0A9Q5X9L2_9BACT</name>
<dbReference type="AlphaFoldDB" id="A0A9Q5X9L2"/>
<dbReference type="EMBL" id="NFIJ01000001">
    <property type="protein sequence ID" value="OUO07232.1"/>
    <property type="molecule type" value="Genomic_DNA"/>
</dbReference>